<comment type="similarity">
    <text evidence="2">Belongs to the WD repeat SEC31 family.</text>
</comment>
<dbReference type="Proteomes" id="UP000663828">
    <property type="component" value="Unassembled WGS sequence"/>
</dbReference>
<dbReference type="EMBL" id="CAJNOR010008139">
    <property type="protein sequence ID" value="CAF1629178.1"/>
    <property type="molecule type" value="Genomic_DNA"/>
</dbReference>
<dbReference type="InterPro" id="IPR040251">
    <property type="entry name" value="SEC31-like"/>
</dbReference>
<dbReference type="Gene3D" id="1.20.940.10">
    <property type="entry name" value="Functional domain of the splicing factor Prp18"/>
    <property type="match status" value="1"/>
</dbReference>
<evidence type="ECO:0000313" key="11">
    <source>
        <dbReference type="EMBL" id="CAF1629178.1"/>
    </source>
</evidence>
<comment type="caution">
    <text evidence="11">The sequence shown here is derived from an EMBL/GenBank/DDBJ whole genome shotgun (WGS) entry which is preliminary data.</text>
</comment>
<evidence type="ECO:0000256" key="5">
    <source>
        <dbReference type="ARBA" id="ARBA00022737"/>
    </source>
</evidence>
<keyword evidence="4 9" id="KW-0853">WD repeat</keyword>
<dbReference type="Gene3D" id="2.130.10.10">
    <property type="entry name" value="YVTN repeat-like/Quinoprotein amine dehydrogenase"/>
    <property type="match status" value="1"/>
</dbReference>
<organism evidence="11 12">
    <name type="scientific">Adineta ricciae</name>
    <name type="common">Rotifer</name>
    <dbReference type="NCBI Taxonomy" id="249248"/>
    <lineage>
        <taxon>Eukaryota</taxon>
        <taxon>Metazoa</taxon>
        <taxon>Spiralia</taxon>
        <taxon>Gnathifera</taxon>
        <taxon>Rotifera</taxon>
        <taxon>Eurotatoria</taxon>
        <taxon>Bdelloidea</taxon>
        <taxon>Adinetida</taxon>
        <taxon>Adinetidae</taxon>
        <taxon>Adineta</taxon>
    </lineage>
</organism>
<dbReference type="GO" id="GO:0015031">
    <property type="term" value="P:protein transport"/>
    <property type="evidence" value="ECO:0007669"/>
    <property type="project" value="UniProtKB-KW"/>
</dbReference>
<dbReference type="SUPFAM" id="SSF50978">
    <property type="entry name" value="WD40 repeat-like"/>
    <property type="match status" value="1"/>
</dbReference>
<gene>
    <name evidence="11" type="ORF">XAT740_LOCUS51358</name>
</gene>
<dbReference type="GO" id="GO:0070971">
    <property type="term" value="C:endoplasmic reticulum exit site"/>
    <property type="evidence" value="ECO:0007669"/>
    <property type="project" value="TreeGrafter"/>
</dbReference>
<dbReference type="InterPro" id="IPR036322">
    <property type="entry name" value="WD40_repeat_dom_sf"/>
</dbReference>
<evidence type="ECO:0000313" key="12">
    <source>
        <dbReference type="Proteomes" id="UP000663828"/>
    </source>
</evidence>
<dbReference type="GO" id="GO:0005198">
    <property type="term" value="F:structural molecule activity"/>
    <property type="evidence" value="ECO:0007669"/>
    <property type="project" value="TreeGrafter"/>
</dbReference>
<sequence length="1146" mass="127549">MKLKEIDRTVHVAWSPAKTDDQTPNVNYLVAGTAAQQLDASFSTNSQLELFQVNLADRSMAMAPIGSIKTDYRFNKLIWPSLKLLIGATEKGRIYLVDPLAQKISQQLDKHTGSVHSIDMNILQPNLFASGGSNAELMIWDLNDLKQPMIPGGTTPSTHHIDEEVQCVAWNRQKSHILGSTLGGKTLIWDLKSSNEPIYKITDSTYRMRANRLVWHPDITSQLCLASEEDQSAAIQLWDLRYGASPMKLLNGHTRGVLDLQWSPNDGNLLMSSGKDNKIICWNPNDLSVVAEIVYEIPCNHWCFDVKWCLVDPNLISASSFDGTLSIYTLMGGSCQVTRAVNNQLFAQAFGDGLPATQEPLPSTTTQDVPPIKYAPKWMRRKTRVSFAFGGKLVVVQPPATPSTTESGPSSPNATGNRRPPVLIQQVVVDHTFVQAVQAFDNILQAGTLLEYCDHQISSTSNTQDEQILWRFLRASFDSDSRNKYIELLGFRRDDILNKVQTLTTRDDKSNLPTESLNGLHLDDKQAKKHSNAEIETLLSRCIMLGQFEPAVDLCFNEQRYTDALLLAHLGGQELLYKTQKQYFEKVQTPATKLIDIVTNQDWPRLIETSNMTNWRDILVALLTYTSGSTFIDLCNQLGYRLAQQHVGTNDSLRTYASICFICTGNLEQFDIAWSSKYQQHGMSSMQLERLIEKLFILKRSSDYANAQQQQQQQKKTVNTSGSMDGPSISRHLASFGELLANEGCARAALVYLGNLQTPELVVLRDRLYYGQPSNQLTGIPKPPSPFRRIDVPNPQQQQQQHPSQRKPSSNAPLHFRPQPTAETSFVPPTNPSWTPSSPYIPTNDMNARAATGLINNRLPTQPAVPPAYPPNFYNPATAVPQHLTSSSVPPLQHYVPGHTTPGLPSSIPNVPNVPASTMPSVPSYQDSKPASAWNDPPAVMMKVSKPNPVKPPTAPTDGFATNNTQFLPIANEPPQTNFHFNPPITSQPTGSAYPAAMAPTSDFIHHPPMSGQEPTVRKVATPPPPPAPVVKGPIPAEHQVIQDTFDLLVNRCQQAAQQLPLKRKLDEVKKKLDVLYDKLRENRVPQSVLQGIHQMIGYIRQYDYQSSMTIYNQLVASENLAETSQYMPAVKILLQCCMQLNVYCQ</sequence>
<accession>A0A816D1M8</accession>
<feature type="compositionally biased region" description="Polar residues" evidence="10">
    <location>
        <begin position="802"/>
        <end position="812"/>
    </location>
</feature>
<keyword evidence="3" id="KW-0813">Transport</keyword>
<keyword evidence="12" id="KW-1185">Reference proteome</keyword>
<dbReference type="PANTHER" id="PTHR13923:SF11">
    <property type="entry name" value="SECRETORY 31, ISOFORM D"/>
    <property type="match status" value="1"/>
</dbReference>
<evidence type="ECO:0000256" key="8">
    <source>
        <dbReference type="ARBA" id="ARBA00022927"/>
    </source>
</evidence>
<evidence type="ECO:0000256" key="10">
    <source>
        <dbReference type="SAM" id="MobiDB-lite"/>
    </source>
</evidence>
<evidence type="ECO:0000256" key="3">
    <source>
        <dbReference type="ARBA" id="ARBA00022448"/>
    </source>
</evidence>
<dbReference type="InterPro" id="IPR015943">
    <property type="entry name" value="WD40/YVTN_repeat-like_dom_sf"/>
</dbReference>
<feature type="repeat" description="WD" evidence="9">
    <location>
        <begin position="250"/>
        <end position="292"/>
    </location>
</feature>
<reference evidence="11" key="1">
    <citation type="submission" date="2021-02" db="EMBL/GenBank/DDBJ databases">
        <authorList>
            <person name="Nowell W R."/>
        </authorList>
    </citation>
    <scope>NUCLEOTIDE SEQUENCE</scope>
</reference>
<dbReference type="Gene3D" id="1.25.40.1030">
    <property type="match status" value="1"/>
</dbReference>
<protein>
    <recommendedName>
        <fullName evidence="13">Protein transport protein Sec31A</fullName>
    </recommendedName>
</protein>
<evidence type="ECO:0008006" key="13">
    <source>
        <dbReference type="Google" id="ProtNLM"/>
    </source>
</evidence>
<dbReference type="PROSITE" id="PS50294">
    <property type="entry name" value="WD_REPEATS_REGION"/>
    <property type="match status" value="1"/>
</dbReference>
<dbReference type="PANTHER" id="PTHR13923">
    <property type="entry name" value="SEC31-RELATED PROTEIN"/>
    <property type="match status" value="1"/>
</dbReference>
<dbReference type="GO" id="GO:0030127">
    <property type="term" value="C:COPII vesicle coat"/>
    <property type="evidence" value="ECO:0007669"/>
    <property type="project" value="TreeGrafter"/>
</dbReference>
<proteinExistence type="inferred from homology"/>
<dbReference type="Pfam" id="PF00400">
    <property type="entry name" value="WD40"/>
    <property type="match status" value="1"/>
</dbReference>
<dbReference type="AlphaFoldDB" id="A0A816D1M8"/>
<feature type="compositionally biased region" description="Low complexity" evidence="10">
    <location>
        <begin position="402"/>
        <end position="412"/>
    </location>
</feature>
<evidence type="ECO:0000256" key="2">
    <source>
        <dbReference type="ARBA" id="ARBA00009358"/>
    </source>
</evidence>
<evidence type="ECO:0000256" key="4">
    <source>
        <dbReference type="ARBA" id="ARBA00022574"/>
    </source>
</evidence>
<dbReference type="InterPro" id="IPR001680">
    <property type="entry name" value="WD40_rpt"/>
</dbReference>
<name>A0A816D1M8_ADIRI</name>
<dbReference type="SMART" id="SM00320">
    <property type="entry name" value="WD40"/>
    <property type="match status" value="5"/>
</dbReference>
<evidence type="ECO:0000256" key="6">
    <source>
        <dbReference type="ARBA" id="ARBA00022824"/>
    </source>
</evidence>
<keyword evidence="7" id="KW-0931">ER-Golgi transport</keyword>
<dbReference type="GO" id="GO:0090110">
    <property type="term" value="P:COPII-coated vesicle cargo loading"/>
    <property type="evidence" value="ECO:0007669"/>
    <property type="project" value="TreeGrafter"/>
</dbReference>
<keyword evidence="5" id="KW-0677">Repeat</keyword>
<feature type="region of interest" description="Disordered" evidence="10">
    <location>
        <begin position="398"/>
        <end position="418"/>
    </location>
</feature>
<keyword evidence="6" id="KW-0256">Endoplasmic reticulum</keyword>
<evidence type="ECO:0000256" key="1">
    <source>
        <dbReference type="ARBA" id="ARBA00004240"/>
    </source>
</evidence>
<dbReference type="GO" id="GO:0007029">
    <property type="term" value="P:endoplasmic reticulum organization"/>
    <property type="evidence" value="ECO:0007669"/>
    <property type="project" value="TreeGrafter"/>
</dbReference>
<feature type="repeat" description="WD" evidence="9">
    <location>
        <begin position="108"/>
        <end position="150"/>
    </location>
</feature>
<keyword evidence="8" id="KW-0653">Protein transport</keyword>
<evidence type="ECO:0000256" key="9">
    <source>
        <dbReference type="PROSITE-ProRule" id="PRU00221"/>
    </source>
</evidence>
<evidence type="ECO:0000256" key="7">
    <source>
        <dbReference type="ARBA" id="ARBA00022892"/>
    </source>
</evidence>
<feature type="region of interest" description="Disordered" evidence="10">
    <location>
        <begin position="774"/>
        <end position="844"/>
    </location>
</feature>
<dbReference type="PROSITE" id="PS50082">
    <property type="entry name" value="WD_REPEATS_2"/>
    <property type="match status" value="2"/>
</dbReference>
<comment type="subcellular location">
    <subcellularLocation>
        <location evidence="1">Endoplasmic reticulum</location>
    </subcellularLocation>
</comment>